<dbReference type="AlphaFoldDB" id="A0A7W7GNM7"/>
<sequence length="601" mass="65850">MPGPLANLDVAGPGVPTRRRARRLMLVSLLLLLVLCLRLVWVQGLDPFGQATKAVEERMRTQSIAPQRGAILDRDGDVLAASVQRFDLVVDQRLVKDFQEWNAETGENEHVEIEDRLRELSGVIGIPEDELKKLMVGDKPYAVVKRSVTPQLRDLALDLKIPGLIAEPVDRRMYPNGPVAGSIVGFLSADGVAQEGMEVSQQEVLAGTPGRRQYEVAANGVRIPNADHSEIPAVDGSDLRLTIDKDAQWYAQELIAAKQAEYEAEWGNIVVMDVKTGEVIAMADSTTVDPADPKGVDQMFWRPTAMTQAYEAGSTGKALTMAASLDASDVTAQTGYDVPSKKEFDGETINDASPHAEYEMTVAGIFARSYNVGTVQVAREVSATTRYEYMKRFGIGEPIQVGMPYEASGRLRPPEEWDQRTRLTTTFGQGYSQTTLHTAQMYQALANGGELVPARLIDATVDASGAEHRWDAGEPRRVIDEQTATQLLRMMETVVTRGTSKDAKIPGYRVGGKSSTAQVAGESGTYDGYNLGFTGVAPLDDPRFVVSVSLHRPEGRTLDADVDKTAAEMLEFMLRHENVPATGDEPHDYDVFVDDPQDRPW</sequence>
<proteinExistence type="inferred from homology"/>
<dbReference type="InterPro" id="IPR036138">
    <property type="entry name" value="PBP_dimer_sf"/>
</dbReference>
<evidence type="ECO:0000313" key="8">
    <source>
        <dbReference type="Proteomes" id="UP000540191"/>
    </source>
</evidence>
<dbReference type="GO" id="GO:0071555">
    <property type="term" value="P:cell wall organization"/>
    <property type="evidence" value="ECO:0007669"/>
    <property type="project" value="TreeGrafter"/>
</dbReference>
<reference evidence="7 8" key="1">
    <citation type="submission" date="2020-08" db="EMBL/GenBank/DDBJ databases">
        <title>Sequencing the genomes of 1000 actinobacteria strains.</title>
        <authorList>
            <person name="Klenk H.-P."/>
        </authorList>
    </citation>
    <scope>NUCLEOTIDE SEQUENCE [LARGE SCALE GENOMIC DNA]</scope>
    <source>
        <strain evidence="7 8">DSM 23974</strain>
    </source>
</reference>
<dbReference type="RefSeq" id="WP_184241247.1">
    <property type="nucleotide sequence ID" value="NZ_JACHNA010000001.1"/>
</dbReference>
<dbReference type="InterPro" id="IPR012338">
    <property type="entry name" value="Beta-lactam/transpept-like"/>
</dbReference>
<keyword evidence="7" id="KW-0132">Cell division</keyword>
<dbReference type="GO" id="GO:0008658">
    <property type="term" value="F:penicillin binding"/>
    <property type="evidence" value="ECO:0007669"/>
    <property type="project" value="InterPro"/>
</dbReference>
<dbReference type="GO" id="GO:0005886">
    <property type="term" value="C:plasma membrane"/>
    <property type="evidence" value="ECO:0007669"/>
    <property type="project" value="TreeGrafter"/>
</dbReference>
<comment type="similarity">
    <text evidence="2">Belongs to the transpeptidase family.</text>
</comment>
<comment type="caution">
    <text evidence="7">The sequence shown here is derived from an EMBL/GenBank/DDBJ whole genome shotgun (WGS) entry which is preliminary data.</text>
</comment>
<organism evidence="7 8">
    <name type="scientific">Micrococcus cohnii</name>
    <dbReference type="NCBI Taxonomy" id="993416"/>
    <lineage>
        <taxon>Bacteria</taxon>
        <taxon>Bacillati</taxon>
        <taxon>Actinomycetota</taxon>
        <taxon>Actinomycetes</taxon>
        <taxon>Micrococcales</taxon>
        <taxon>Micrococcaceae</taxon>
        <taxon>Micrococcus</taxon>
    </lineage>
</organism>
<dbReference type="Pfam" id="PF03717">
    <property type="entry name" value="PBP_dimer"/>
    <property type="match status" value="1"/>
</dbReference>
<evidence type="ECO:0000256" key="1">
    <source>
        <dbReference type="ARBA" id="ARBA00004370"/>
    </source>
</evidence>
<dbReference type="Gene3D" id="3.90.1310.10">
    <property type="entry name" value="Penicillin-binding protein 2a (Domain 2)"/>
    <property type="match status" value="1"/>
</dbReference>
<feature type="domain" description="Penicillin-binding protein transpeptidase" evidence="5">
    <location>
        <begin position="268"/>
        <end position="556"/>
    </location>
</feature>
<dbReference type="Gene3D" id="3.30.450.330">
    <property type="match status" value="1"/>
</dbReference>
<comment type="subcellular location">
    <subcellularLocation>
        <location evidence="1">Membrane</location>
    </subcellularLocation>
</comment>
<keyword evidence="3" id="KW-0472">Membrane</keyword>
<evidence type="ECO:0000259" key="6">
    <source>
        <dbReference type="Pfam" id="PF03717"/>
    </source>
</evidence>
<dbReference type="EMBL" id="JACHNA010000001">
    <property type="protein sequence ID" value="MBB4735440.1"/>
    <property type="molecule type" value="Genomic_DNA"/>
</dbReference>
<feature type="region of interest" description="Disordered" evidence="4">
    <location>
        <begin position="579"/>
        <end position="601"/>
    </location>
</feature>
<dbReference type="Proteomes" id="UP000540191">
    <property type="component" value="Unassembled WGS sequence"/>
</dbReference>
<evidence type="ECO:0000256" key="2">
    <source>
        <dbReference type="ARBA" id="ARBA00007171"/>
    </source>
</evidence>
<evidence type="ECO:0000259" key="5">
    <source>
        <dbReference type="Pfam" id="PF00905"/>
    </source>
</evidence>
<dbReference type="Pfam" id="PF00905">
    <property type="entry name" value="Transpeptidase"/>
    <property type="match status" value="1"/>
</dbReference>
<evidence type="ECO:0000256" key="4">
    <source>
        <dbReference type="SAM" id="MobiDB-lite"/>
    </source>
</evidence>
<dbReference type="SUPFAM" id="SSF56519">
    <property type="entry name" value="Penicillin binding protein dimerisation domain"/>
    <property type="match status" value="1"/>
</dbReference>
<protein>
    <submittedName>
        <fullName evidence="7">Cell division protein FtsI (Penicillin-binding protein 3)</fullName>
    </submittedName>
</protein>
<evidence type="ECO:0000313" key="7">
    <source>
        <dbReference type="EMBL" id="MBB4735440.1"/>
    </source>
</evidence>
<dbReference type="InterPro" id="IPR001460">
    <property type="entry name" value="PCN-bd_Tpept"/>
</dbReference>
<dbReference type="InterPro" id="IPR050515">
    <property type="entry name" value="Beta-lactam/transpept"/>
</dbReference>
<keyword evidence="8" id="KW-1185">Reference proteome</keyword>
<evidence type="ECO:0000256" key="3">
    <source>
        <dbReference type="ARBA" id="ARBA00023136"/>
    </source>
</evidence>
<gene>
    <name evidence="7" type="ORF">HDA30_000948</name>
</gene>
<dbReference type="GO" id="GO:0051301">
    <property type="term" value="P:cell division"/>
    <property type="evidence" value="ECO:0007669"/>
    <property type="project" value="UniProtKB-KW"/>
</dbReference>
<feature type="domain" description="Penicillin-binding protein dimerisation" evidence="6">
    <location>
        <begin position="64"/>
        <end position="225"/>
    </location>
</feature>
<dbReference type="Gene3D" id="3.40.710.10">
    <property type="entry name" value="DD-peptidase/beta-lactamase superfamily"/>
    <property type="match status" value="1"/>
</dbReference>
<dbReference type="InterPro" id="IPR005311">
    <property type="entry name" value="PBP_dimer"/>
</dbReference>
<accession>A0A7W7GNM7</accession>
<dbReference type="PANTHER" id="PTHR30627">
    <property type="entry name" value="PEPTIDOGLYCAN D,D-TRANSPEPTIDASE"/>
    <property type="match status" value="1"/>
</dbReference>
<name>A0A7W7GNM7_9MICC</name>
<keyword evidence="7" id="KW-0131">Cell cycle</keyword>
<dbReference type="SUPFAM" id="SSF56601">
    <property type="entry name" value="beta-lactamase/transpeptidase-like"/>
    <property type="match status" value="1"/>
</dbReference>
<dbReference type="PANTHER" id="PTHR30627:SF1">
    <property type="entry name" value="PEPTIDOGLYCAN D,D-TRANSPEPTIDASE FTSI"/>
    <property type="match status" value="1"/>
</dbReference>